<keyword evidence="3" id="KW-1185">Reference proteome</keyword>
<feature type="transmembrane region" description="Helical" evidence="1">
    <location>
        <begin position="12"/>
        <end position="33"/>
    </location>
</feature>
<keyword evidence="1" id="KW-0812">Transmembrane</keyword>
<dbReference type="Ensembl" id="ENSABRT00000005033.1">
    <property type="protein sequence ID" value="ENSABRP00000003487.1"/>
    <property type="gene ID" value="ENSABRG00000003280.1"/>
</dbReference>
<accession>A0A8B9BFI4</accession>
<organism evidence="2 3">
    <name type="scientific">Anser brachyrhynchus</name>
    <name type="common">Pink-footed goose</name>
    <dbReference type="NCBI Taxonomy" id="132585"/>
    <lineage>
        <taxon>Eukaryota</taxon>
        <taxon>Metazoa</taxon>
        <taxon>Chordata</taxon>
        <taxon>Craniata</taxon>
        <taxon>Vertebrata</taxon>
        <taxon>Euteleostomi</taxon>
        <taxon>Archelosauria</taxon>
        <taxon>Archosauria</taxon>
        <taxon>Dinosauria</taxon>
        <taxon>Saurischia</taxon>
        <taxon>Theropoda</taxon>
        <taxon>Coelurosauria</taxon>
        <taxon>Aves</taxon>
        <taxon>Neognathae</taxon>
        <taxon>Galloanserae</taxon>
        <taxon>Anseriformes</taxon>
        <taxon>Anatidae</taxon>
        <taxon>Anserinae</taxon>
        <taxon>Anser</taxon>
    </lineage>
</organism>
<proteinExistence type="predicted"/>
<protein>
    <submittedName>
        <fullName evidence="2">Uncharacterized protein</fullName>
    </submittedName>
</protein>
<reference evidence="2" key="2">
    <citation type="submission" date="2025-09" db="UniProtKB">
        <authorList>
            <consortium name="Ensembl"/>
        </authorList>
    </citation>
    <scope>IDENTIFICATION</scope>
</reference>
<evidence type="ECO:0000313" key="3">
    <source>
        <dbReference type="Proteomes" id="UP000694426"/>
    </source>
</evidence>
<sequence length="126" mass="14101">QNIFLLFRWVPVATSAVALVLYALLLLILYIMLSRKIDRAKAPWGGRCLTQGLWLLLQGPRSPENLNYTSLLFPGKGHGPGSARDYENMKTGADYVNVDPKKKKVDFWACSSPVASKSIEYTEVKL</sequence>
<keyword evidence="1" id="KW-1133">Transmembrane helix</keyword>
<reference evidence="2" key="1">
    <citation type="submission" date="2025-08" db="UniProtKB">
        <authorList>
            <consortium name="Ensembl"/>
        </authorList>
    </citation>
    <scope>IDENTIFICATION</scope>
</reference>
<dbReference type="InterPro" id="IPR031517">
    <property type="entry name" value="RHEX-like"/>
</dbReference>
<name>A0A8B9BFI4_9AVES</name>
<dbReference type="PANTHER" id="PTHR38491">
    <property type="entry name" value="REGULATOR OF HEMOGLOBINIZATION AND ERYTHROID CELL EXPANSION PROTEIN"/>
    <property type="match status" value="1"/>
</dbReference>
<dbReference type="Pfam" id="PF15763">
    <property type="entry name" value="DUF4692"/>
    <property type="match status" value="1"/>
</dbReference>
<dbReference type="GeneTree" id="ENSGT00950000185862"/>
<evidence type="ECO:0000313" key="2">
    <source>
        <dbReference type="Ensembl" id="ENSABRP00000003487.1"/>
    </source>
</evidence>
<dbReference type="PANTHER" id="PTHR38491:SF1">
    <property type="entry name" value="REGULATOR OF HEMOGLOBINIZATION AND ERYTHROID CELL EXPANSION PROTEIN"/>
    <property type="match status" value="1"/>
</dbReference>
<dbReference type="AlphaFoldDB" id="A0A8B9BFI4"/>
<dbReference type="Proteomes" id="UP000694426">
    <property type="component" value="Unplaced"/>
</dbReference>
<keyword evidence="1" id="KW-0472">Membrane</keyword>
<evidence type="ECO:0000256" key="1">
    <source>
        <dbReference type="SAM" id="Phobius"/>
    </source>
</evidence>